<evidence type="ECO:0000256" key="4">
    <source>
        <dbReference type="ARBA" id="ARBA00022840"/>
    </source>
</evidence>
<dbReference type="Proteomes" id="UP000711488">
    <property type="component" value="Unassembled WGS sequence"/>
</dbReference>
<dbReference type="GO" id="GO:0005875">
    <property type="term" value="C:microtubule associated complex"/>
    <property type="evidence" value="ECO:0007669"/>
    <property type="project" value="TreeGrafter"/>
</dbReference>
<dbReference type="GO" id="GO:0007018">
    <property type="term" value="P:microtubule-based movement"/>
    <property type="evidence" value="ECO:0007669"/>
    <property type="project" value="InterPro"/>
</dbReference>
<dbReference type="PANTHER" id="PTHR47969:SF15">
    <property type="entry name" value="CHROMOSOME-ASSOCIATED KINESIN KIF4A-RELATED"/>
    <property type="match status" value="1"/>
</dbReference>
<feature type="domain" description="Kinesin motor" evidence="9">
    <location>
        <begin position="1"/>
        <end position="97"/>
    </location>
</feature>
<evidence type="ECO:0000256" key="1">
    <source>
        <dbReference type="ARBA" id="ARBA00004245"/>
    </source>
</evidence>
<evidence type="ECO:0000256" key="7">
    <source>
        <dbReference type="PROSITE-ProRule" id="PRU00283"/>
    </source>
</evidence>
<reference evidence="10" key="2">
    <citation type="journal article" date="2018" name="Environ. Sci. Technol.">
        <title>The Toxicogenome of Hyalella azteca: A Model for Sediment Ecotoxicology and Evolutionary Toxicology.</title>
        <authorList>
            <person name="Poynton H.C."/>
            <person name="Hasenbein S."/>
            <person name="Benoit J.B."/>
            <person name="Sepulveda M.S."/>
            <person name="Poelchau M.F."/>
            <person name="Hughes D.S.T."/>
            <person name="Murali S.C."/>
            <person name="Chen S."/>
            <person name="Glastad K.M."/>
            <person name="Goodisman M.A.D."/>
            <person name="Werren J.H."/>
            <person name="Vineis J.H."/>
            <person name="Bowen J.L."/>
            <person name="Friedrich M."/>
            <person name="Jones J."/>
            <person name="Robertson H.M."/>
            <person name="Feyereisen R."/>
            <person name="Mechler-Hickson A."/>
            <person name="Mathers N."/>
            <person name="Lee C.E."/>
            <person name="Colbourne J.K."/>
            <person name="Biales A."/>
            <person name="Johnston J.S."/>
            <person name="Wellborn G.A."/>
            <person name="Rosendale A.J."/>
            <person name="Cridge A.G."/>
            <person name="Munoz-Torres M.C."/>
            <person name="Bain P.A."/>
            <person name="Manny A.R."/>
            <person name="Major K.M."/>
            <person name="Lambert F.N."/>
            <person name="Vulpe C.D."/>
            <person name="Tuck P."/>
            <person name="Blalock B.J."/>
            <person name="Lin Y.Y."/>
            <person name="Smith M.E."/>
            <person name="Ochoa-Acuna H."/>
            <person name="Chen M.M."/>
            <person name="Childers C.P."/>
            <person name="Qu J."/>
            <person name="Dugan S."/>
            <person name="Lee S.L."/>
            <person name="Chao H."/>
            <person name="Dinh H."/>
            <person name="Han Y."/>
            <person name="Doddapaneni H."/>
            <person name="Worley K.C."/>
            <person name="Muzny D.M."/>
            <person name="Gibbs R.A."/>
            <person name="Richards S."/>
        </authorList>
    </citation>
    <scope>NUCLEOTIDE SEQUENCE</scope>
    <source>
        <strain evidence="10">HAZT.00-mixed</strain>
        <tissue evidence="10">Whole organism</tissue>
    </source>
</reference>
<reference evidence="10" key="1">
    <citation type="submission" date="2014-08" db="EMBL/GenBank/DDBJ databases">
        <authorList>
            <person name="Murali S."/>
            <person name="Richards S."/>
            <person name="Bandaranaike D."/>
            <person name="Bellair M."/>
            <person name="Blankenburg K."/>
            <person name="Chao H."/>
            <person name="Dinh H."/>
            <person name="Doddapaneni H."/>
            <person name="Dugan-Rocha S."/>
            <person name="Elkadiri S."/>
            <person name="Gnanaolivu R."/>
            <person name="Hughes D."/>
            <person name="Lee S."/>
            <person name="Li M."/>
            <person name="Ming W."/>
            <person name="Munidasa M."/>
            <person name="Muniz J."/>
            <person name="Nguyen L."/>
            <person name="Osuji N."/>
            <person name="Pu L.-L."/>
            <person name="Puazo M."/>
            <person name="Skinner E."/>
            <person name="Qu C."/>
            <person name="Quiroz J."/>
            <person name="Raj R."/>
            <person name="Weissenberger G."/>
            <person name="Xin Y."/>
            <person name="Zou X."/>
            <person name="Han Y."/>
            <person name="Worley K."/>
            <person name="Muzny D."/>
            <person name="Gibbs R."/>
        </authorList>
    </citation>
    <scope>NUCLEOTIDE SEQUENCE</scope>
    <source>
        <strain evidence="10">HAZT.00-mixed</strain>
        <tissue evidence="10">Whole organism</tissue>
    </source>
</reference>
<comment type="similarity">
    <text evidence="7">Belongs to the TRAFAC class myosin-kinesin ATPase superfamily. Kinesin family.</text>
</comment>
<keyword evidence="3" id="KW-0547">Nucleotide-binding</keyword>
<dbReference type="Pfam" id="PF00225">
    <property type="entry name" value="Kinesin"/>
    <property type="match status" value="1"/>
</dbReference>
<dbReference type="InterPro" id="IPR001752">
    <property type="entry name" value="Kinesin_motor_dom"/>
</dbReference>
<feature type="compositionally biased region" description="Basic and acidic residues" evidence="8">
    <location>
        <begin position="1"/>
        <end position="10"/>
    </location>
</feature>
<evidence type="ECO:0000256" key="3">
    <source>
        <dbReference type="ARBA" id="ARBA00022741"/>
    </source>
</evidence>
<dbReference type="InterPro" id="IPR036961">
    <property type="entry name" value="Kinesin_motor_dom_sf"/>
</dbReference>
<proteinExistence type="inferred from homology"/>
<dbReference type="GO" id="GO:0007052">
    <property type="term" value="P:mitotic spindle organization"/>
    <property type="evidence" value="ECO:0007669"/>
    <property type="project" value="TreeGrafter"/>
</dbReference>
<dbReference type="PROSITE" id="PS50067">
    <property type="entry name" value="KINESIN_MOTOR_2"/>
    <property type="match status" value="1"/>
</dbReference>
<reference evidence="10" key="3">
    <citation type="submission" date="2019-06" db="EMBL/GenBank/DDBJ databases">
        <authorList>
            <person name="Poynton C."/>
            <person name="Hasenbein S."/>
            <person name="Benoit J.B."/>
            <person name="Sepulveda M.S."/>
            <person name="Poelchau M.F."/>
            <person name="Murali S.C."/>
            <person name="Chen S."/>
            <person name="Glastad K.M."/>
            <person name="Werren J.H."/>
            <person name="Vineis J.H."/>
            <person name="Bowen J.L."/>
            <person name="Friedrich M."/>
            <person name="Jones J."/>
            <person name="Robertson H.M."/>
            <person name="Feyereisen R."/>
            <person name="Mechler-Hickson A."/>
            <person name="Mathers N."/>
            <person name="Lee C.E."/>
            <person name="Colbourne J.K."/>
            <person name="Biales A."/>
            <person name="Johnston J.S."/>
            <person name="Wellborn G.A."/>
            <person name="Rosendale A.J."/>
            <person name="Cridge A.G."/>
            <person name="Munoz-Torres M.C."/>
            <person name="Bain P.A."/>
            <person name="Manny A.R."/>
            <person name="Major K.M."/>
            <person name="Lambert F.N."/>
            <person name="Vulpe C.D."/>
            <person name="Tuck P."/>
            <person name="Blalock B.J."/>
            <person name="Lin Y.-Y."/>
            <person name="Smith M.E."/>
            <person name="Ochoa-Acuna H."/>
            <person name="Chen M.-J.M."/>
            <person name="Childers C.P."/>
            <person name="Qu J."/>
            <person name="Dugan S."/>
            <person name="Lee S.L."/>
            <person name="Chao H."/>
            <person name="Dinh H."/>
            <person name="Han Y."/>
            <person name="Doddapaneni H."/>
            <person name="Worley K.C."/>
            <person name="Muzny D.M."/>
            <person name="Gibbs R.A."/>
            <person name="Richards S."/>
        </authorList>
    </citation>
    <scope>NUCLEOTIDE SEQUENCE</scope>
    <source>
        <strain evidence="10">HAZT.00-mixed</strain>
        <tissue evidence="10">Whole organism</tissue>
    </source>
</reference>
<dbReference type="InterPro" id="IPR027417">
    <property type="entry name" value="P-loop_NTPase"/>
</dbReference>
<accession>A0A6A0H2L7</accession>
<dbReference type="GO" id="GO:0005524">
    <property type="term" value="F:ATP binding"/>
    <property type="evidence" value="ECO:0007669"/>
    <property type="project" value="UniProtKB-KW"/>
</dbReference>
<dbReference type="EMBL" id="JQDR03008375">
    <property type="protein sequence ID" value="KAA0197245.1"/>
    <property type="molecule type" value="Genomic_DNA"/>
</dbReference>
<dbReference type="AlphaFoldDB" id="A0A6A0H2L7"/>
<dbReference type="GO" id="GO:0003777">
    <property type="term" value="F:microtubule motor activity"/>
    <property type="evidence" value="ECO:0007669"/>
    <property type="project" value="InterPro"/>
</dbReference>
<gene>
    <name evidence="10" type="ORF">HAZT_HAZT007708</name>
</gene>
<evidence type="ECO:0000256" key="8">
    <source>
        <dbReference type="SAM" id="MobiDB-lite"/>
    </source>
</evidence>
<dbReference type="SUPFAM" id="SSF52540">
    <property type="entry name" value="P-loop containing nucleoside triphosphate hydrolases"/>
    <property type="match status" value="1"/>
</dbReference>
<keyword evidence="4" id="KW-0067">ATP-binding</keyword>
<evidence type="ECO:0000256" key="5">
    <source>
        <dbReference type="ARBA" id="ARBA00023054"/>
    </source>
</evidence>
<comment type="caution">
    <text evidence="10">The sequence shown here is derived from an EMBL/GenBank/DDBJ whole genome shotgun (WGS) entry which is preliminary data.</text>
</comment>
<keyword evidence="5" id="KW-0175">Coiled coil</keyword>
<dbReference type="PRINTS" id="PR00380">
    <property type="entry name" value="KINESINHEAVY"/>
</dbReference>
<name>A0A6A0H2L7_HYAAZ</name>
<dbReference type="GO" id="GO:0051231">
    <property type="term" value="P:spindle elongation"/>
    <property type="evidence" value="ECO:0007669"/>
    <property type="project" value="TreeGrafter"/>
</dbReference>
<keyword evidence="6" id="KW-0206">Cytoskeleton</keyword>
<evidence type="ECO:0000313" key="10">
    <source>
        <dbReference type="EMBL" id="KAA0197245.1"/>
    </source>
</evidence>
<feature type="region of interest" description="Disordered" evidence="8">
    <location>
        <begin position="1"/>
        <end position="24"/>
    </location>
</feature>
<dbReference type="Gene3D" id="3.40.850.10">
    <property type="entry name" value="Kinesin motor domain"/>
    <property type="match status" value="1"/>
</dbReference>
<dbReference type="PANTHER" id="PTHR47969">
    <property type="entry name" value="CHROMOSOME-ASSOCIATED KINESIN KIF4A-RELATED"/>
    <property type="match status" value="1"/>
</dbReference>
<keyword evidence="2" id="KW-0963">Cytoplasm</keyword>
<comment type="caution">
    <text evidence="7">Lacks conserved residue(s) required for the propagation of feature annotation.</text>
</comment>
<protein>
    <recommendedName>
        <fullName evidence="9">Kinesin motor domain-containing protein</fullName>
    </recommendedName>
</protein>
<comment type="subcellular location">
    <subcellularLocation>
        <location evidence="1">Cytoplasm</location>
        <location evidence="1">Cytoskeleton</location>
    </subcellularLocation>
</comment>
<evidence type="ECO:0000256" key="6">
    <source>
        <dbReference type="ARBA" id="ARBA00023212"/>
    </source>
</evidence>
<evidence type="ECO:0000256" key="2">
    <source>
        <dbReference type="ARBA" id="ARBA00022490"/>
    </source>
</evidence>
<dbReference type="InterPro" id="IPR027640">
    <property type="entry name" value="Kinesin-like_fam"/>
</dbReference>
<organism evidence="10">
    <name type="scientific">Hyalella azteca</name>
    <name type="common">Amphipod</name>
    <dbReference type="NCBI Taxonomy" id="294128"/>
    <lineage>
        <taxon>Eukaryota</taxon>
        <taxon>Metazoa</taxon>
        <taxon>Ecdysozoa</taxon>
        <taxon>Arthropoda</taxon>
        <taxon>Crustacea</taxon>
        <taxon>Multicrustacea</taxon>
        <taxon>Malacostraca</taxon>
        <taxon>Eumalacostraca</taxon>
        <taxon>Peracarida</taxon>
        <taxon>Amphipoda</taxon>
        <taxon>Senticaudata</taxon>
        <taxon>Talitrida</taxon>
        <taxon>Talitroidea</taxon>
        <taxon>Hyalellidae</taxon>
        <taxon>Hyalella</taxon>
    </lineage>
</organism>
<sequence>MVHDLLQKGADRRRKGRTHLNQQSSRSHTIFTVIFGMNTKDEEELSKTGLLRLVDLAGSEKMDQHPARETISINGTLSSLGRVVQSLVAGASHVPYR</sequence>
<dbReference type="GO" id="GO:0008017">
    <property type="term" value="F:microtubule binding"/>
    <property type="evidence" value="ECO:0007669"/>
    <property type="project" value="InterPro"/>
</dbReference>
<evidence type="ECO:0000259" key="9">
    <source>
        <dbReference type="PROSITE" id="PS50067"/>
    </source>
</evidence>